<name>A0A9Q8QH67_9HYPO</name>
<dbReference type="KEGG" id="ptkz:JDV02_005765"/>
<dbReference type="PANTHER" id="PTHR47260:SF6">
    <property type="entry name" value="THIOESTERASE DOMAIN-CONTAINING PROTEIN"/>
    <property type="match status" value="1"/>
</dbReference>
<proteinExistence type="predicted"/>
<dbReference type="GeneID" id="72067714"/>
<dbReference type="InterPro" id="IPR006683">
    <property type="entry name" value="Thioestr_dom"/>
</dbReference>
<dbReference type="PANTHER" id="PTHR47260">
    <property type="entry name" value="UPF0644 PROTEIN PB2B4.06"/>
    <property type="match status" value="1"/>
</dbReference>
<dbReference type="RefSeq" id="XP_047843066.1">
    <property type="nucleotide sequence ID" value="XM_047987082.1"/>
</dbReference>
<dbReference type="Proteomes" id="UP000829364">
    <property type="component" value="Chromosome 5"/>
</dbReference>
<dbReference type="Pfam" id="PF03061">
    <property type="entry name" value="4HBT"/>
    <property type="match status" value="1"/>
</dbReference>
<dbReference type="EMBL" id="CP086358">
    <property type="protein sequence ID" value="UNI19585.1"/>
    <property type="molecule type" value="Genomic_DNA"/>
</dbReference>
<feature type="domain" description="Thioesterase" evidence="1">
    <location>
        <begin position="233"/>
        <end position="310"/>
    </location>
</feature>
<dbReference type="InterPro" id="IPR052061">
    <property type="entry name" value="PTE-AB_protein"/>
</dbReference>
<protein>
    <recommendedName>
        <fullName evidence="1">Thioesterase domain-containing protein</fullName>
    </recommendedName>
</protein>
<evidence type="ECO:0000313" key="3">
    <source>
        <dbReference type="Proteomes" id="UP000829364"/>
    </source>
</evidence>
<dbReference type="OrthoDB" id="506431at2759"/>
<dbReference type="AlphaFoldDB" id="A0A9Q8QH67"/>
<dbReference type="InterPro" id="IPR029069">
    <property type="entry name" value="HotDog_dom_sf"/>
</dbReference>
<evidence type="ECO:0000259" key="1">
    <source>
        <dbReference type="Pfam" id="PF03061"/>
    </source>
</evidence>
<gene>
    <name evidence="2" type="ORF">JDV02_005765</name>
</gene>
<dbReference type="Gene3D" id="3.10.129.10">
    <property type="entry name" value="Hotdog Thioesterase"/>
    <property type="match status" value="1"/>
</dbReference>
<accession>A0A9Q8QH67</accession>
<organism evidence="2 3">
    <name type="scientific">Purpureocillium takamizusanense</name>
    <dbReference type="NCBI Taxonomy" id="2060973"/>
    <lineage>
        <taxon>Eukaryota</taxon>
        <taxon>Fungi</taxon>
        <taxon>Dikarya</taxon>
        <taxon>Ascomycota</taxon>
        <taxon>Pezizomycotina</taxon>
        <taxon>Sordariomycetes</taxon>
        <taxon>Hypocreomycetidae</taxon>
        <taxon>Hypocreales</taxon>
        <taxon>Ophiocordycipitaceae</taxon>
        <taxon>Purpureocillium</taxon>
    </lineage>
</organism>
<sequence>MLATLKYTDLRSEPIPGDDRIWGNDLYPPPVIDETYVGKYLARMGTERTLASNDVESKQLDLLSASPPTWLNHPSHIIPGKYPKALSPPRRILAPSLNFYPPDSPPNLFPSALSFFTSIPWCSRLIHDGSPTCGRIPGHGQAITFIPQCFNPASSRHEQFIGDTLSHGYSRAGAAATTEETASSLLDRKQPPLRHMLSLFRPSDDSHLHDPARPILRVATLFAFGAGTSGYEGILHGGLIATLLDESLAIVNELNSALGKIGSVFTTVSVTASLNIRFLAPVPVTEEAVCVTTWIDDVQSRNTIMKGEMTGSNGDKFATVESVWVAVGAGN</sequence>
<evidence type="ECO:0000313" key="2">
    <source>
        <dbReference type="EMBL" id="UNI19585.1"/>
    </source>
</evidence>
<dbReference type="CDD" id="cd03443">
    <property type="entry name" value="PaaI_thioesterase"/>
    <property type="match status" value="1"/>
</dbReference>
<keyword evidence="3" id="KW-1185">Reference proteome</keyword>
<dbReference type="SUPFAM" id="SSF54637">
    <property type="entry name" value="Thioesterase/thiol ester dehydrase-isomerase"/>
    <property type="match status" value="1"/>
</dbReference>
<reference evidence="2" key="1">
    <citation type="submission" date="2021-11" db="EMBL/GenBank/DDBJ databases">
        <title>Purpureocillium_takamizusanense_genome.</title>
        <authorList>
            <person name="Nguyen N.-H."/>
        </authorList>
    </citation>
    <scope>NUCLEOTIDE SEQUENCE</scope>
    <source>
        <strain evidence="2">PT3</strain>
    </source>
</reference>